<feature type="transmembrane region" description="Helical" evidence="2">
    <location>
        <begin position="6"/>
        <end position="30"/>
    </location>
</feature>
<reference evidence="4" key="1">
    <citation type="submission" date="2016-09" db="EMBL/GenBank/DDBJ databases">
        <title>Genome sequence of Chlorobaculum limnaeum.</title>
        <authorList>
            <person name="Liu Z."/>
            <person name="Tank M."/>
            <person name="Bryant D.A."/>
        </authorList>
    </citation>
    <scope>NUCLEOTIDE SEQUENCE [LARGE SCALE GENOMIC DNA]</scope>
    <source>
        <strain evidence="4">DSM 1677</strain>
    </source>
</reference>
<dbReference type="Proteomes" id="UP000095185">
    <property type="component" value="Chromosome"/>
</dbReference>
<evidence type="ECO:0000256" key="2">
    <source>
        <dbReference type="SAM" id="Phobius"/>
    </source>
</evidence>
<dbReference type="EMBL" id="CP017305">
    <property type="protein sequence ID" value="AOS82759.1"/>
    <property type="molecule type" value="Genomic_DNA"/>
</dbReference>
<sequence>MNVKRIFDFITSLLGLILLSPVLLIISIAIKIDSRGPIFFRQIRVGQYNKQFLILKFRTMVIDAEKIGAQISSGNDPRITMVGRFLRKYKLDEFPQLINVAKGEMSIVGPRPEVPHFVAAYECDYREILKMKPGITDYASIEYKDENELLSVEDDPERKYIEEIMPIKISYYYRYLEEQSFKTDMILILKTIIKIIGL</sequence>
<dbReference type="KEGG" id="clz:BIU88_00490"/>
<gene>
    <name evidence="4" type="ORF">BIU88_00490</name>
</gene>
<keyword evidence="2" id="KW-1133">Transmembrane helix</keyword>
<dbReference type="RefSeq" id="WP_069808491.1">
    <property type="nucleotide sequence ID" value="NZ_CP017305.1"/>
</dbReference>
<keyword evidence="5" id="KW-1185">Reference proteome</keyword>
<organism evidence="4 5">
    <name type="scientific">Chlorobaculum limnaeum</name>
    <dbReference type="NCBI Taxonomy" id="274537"/>
    <lineage>
        <taxon>Bacteria</taxon>
        <taxon>Pseudomonadati</taxon>
        <taxon>Chlorobiota</taxon>
        <taxon>Chlorobiia</taxon>
        <taxon>Chlorobiales</taxon>
        <taxon>Chlorobiaceae</taxon>
        <taxon>Chlorobaculum</taxon>
    </lineage>
</organism>
<dbReference type="PANTHER" id="PTHR30576">
    <property type="entry name" value="COLANIC BIOSYNTHESIS UDP-GLUCOSE LIPID CARRIER TRANSFERASE"/>
    <property type="match status" value="1"/>
</dbReference>
<evidence type="ECO:0000256" key="1">
    <source>
        <dbReference type="ARBA" id="ARBA00006464"/>
    </source>
</evidence>
<protein>
    <recommendedName>
        <fullName evidence="3">Bacterial sugar transferase domain-containing protein</fullName>
    </recommendedName>
</protein>
<dbReference type="InterPro" id="IPR003362">
    <property type="entry name" value="Bact_transf"/>
</dbReference>
<name>A0A1D8D5T3_CHLLM</name>
<evidence type="ECO:0000259" key="3">
    <source>
        <dbReference type="Pfam" id="PF02397"/>
    </source>
</evidence>
<dbReference type="PANTHER" id="PTHR30576:SF20">
    <property type="entry name" value="QUINOVOSAMINEPHOSPHOTRANSFERAE-RELATED"/>
    <property type="match status" value="1"/>
</dbReference>
<comment type="similarity">
    <text evidence="1">Belongs to the bacterial sugar transferase family.</text>
</comment>
<dbReference type="STRING" id="274537.BIU88_00490"/>
<keyword evidence="2" id="KW-0812">Transmembrane</keyword>
<accession>A0A1D8D5T3</accession>
<feature type="domain" description="Bacterial sugar transferase" evidence="3">
    <location>
        <begin position="4"/>
        <end position="196"/>
    </location>
</feature>
<proteinExistence type="inferred from homology"/>
<dbReference type="GO" id="GO:0016780">
    <property type="term" value="F:phosphotransferase activity, for other substituted phosphate groups"/>
    <property type="evidence" value="ECO:0007669"/>
    <property type="project" value="TreeGrafter"/>
</dbReference>
<evidence type="ECO:0000313" key="5">
    <source>
        <dbReference type="Proteomes" id="UP000095185"/>
    </source>
</evidence>
<dbReference type="AlphaFoldDB" id="A0A1D8D5T3"/>
<evidence type="ECO:0000313" key="4">
    <source>
        <dbReference type="EMBL" id="AOS82759.1"/>
    </source>
</evidence>
<dbReference type="OrthoDB" id="9774190at2"/>
<dbReference type="Pfam" id="PF02397">
    <property type="entry name" value="Bac_transf"/>
    <property type="match status" value="1"/>
</dbReference>
<keyword evidence="2" id="KW-0472">Membrane</keyword>